<evidence type="ECO:0000313" key="2">
    <source>
        <dbReference type="EMBL" id="KAK1796793.1"/>
    </source>
</evidence>
<evidence type="ECO:0000256" key="1">
    <source>
        <dbReference type="SAM" id="MobiDB-lite"/>
    </source>
</evidence>
<feature type="region of interest" description="Disordered" evidence="1">
    <location>
        <begin position="182"/>
        <end position="209"/>
    </location>
</feature>
<comment type="caution">
    <text evidence="2">The sequence shown here is derived from an EMBL/GenBank/DDBJ whole genome shotgun (WGS) entry which is preliminary data.</text>
</comment>
<organism evidence="2 3">
    <name type="scientific">Electrophorus voltai</name>
    <dbReference type="NCBI Taxonomy" id="2609070"/>
    <lineage>
        <taxon>Eukaryota</taxon>
        <taxon>Metazoa</taxon>
        <taxon>Chordata</taxon>
        <taxon>Craniata</taxon>
        <taxon>Vertebrata</taxon>
        <taxon>Euteleostomi</taxon>
        <taxon>Actinopterygii</taxon>
        <taxon>Neopterygii</taxon>
        <taxon>Teleostei</taxon>
        <taxon>Ostariophysi</taxon>
        <taxon>Gymnotiformes</taxon>
        <taxon>Gymnotoidei</taxon>
        <taxon>Gymnotidae</taxon>
        <taxon>Electrophorus</taxon>
    </lineage>
</organism>
<dbReference type="EMBL" id="JAROKS010000015">
    <property type="protein sequence ID" value="KAK1796793.1"/>
    <property type="molecule type" value="Genomic_DNA"/>
</dbReference>
<dbReference type="AlphaFoldDB" id="A0AAD8ZEW9"/>
<reference evidence="2" key="1">
    <citation type="submission" date="2023-03" db="EMBL/GenBank/DDBJ databases">
        <title>Electrophorus voltai genome.</title>
        <authorList>
            <person name="Bian C."/>
        </authorList>
    </citation>
    <scope>NUCLEOTIDE SEQUENCE</scope>
    <source>
        <strain evidence="2">CB-2022</strain>
        <tissue evidence="2">Muscle</tissue>
    </source>
</reference>
<dbReference type="Proteomes" id="UP001239994">
    <property type="component" value="Unassembled WGS sequence"/>
</dbReference>
<gene>
    <name evidence="2" type="ORF">P4O66_009804</name>
</gene>
<proteinExistence type="predicted"/>
<protein>
    <submittedName>
        <fullName evidence="2">Uncharacterized protein</fullName>
    </submittedName>
</protein>
<name>A0AAD8ZEW9_9TELE</name>
<accession>A0AAD8ZEW9</accession>
<sequence>MSRLPLGRLQLREALVMGFLHPKLLYNALHGPKLLYNTLHGPKLLYNALHGPKLLYNVLHGPKLLYNALHGPKLLYNALHRPKLLYNTLHGPKLLYNTLHGPKLVYNTLHGPKLLYNTLHGPKPLYNTLHGPKLLYNTLHGETATIICRLKYLHAPPIASSIPSSVIHKTAGPIEMGFKEKGSVGLEGQPVGQPEPPEPSCSVPGSAAQNGNSLARAGSCQAHTPLIYQEGRSRRCLPLLGAHRLYGRAPLTTPIVQSGPWQSSGNFSFAL</sequence>
<evidence type="ECO:0000313" key="3">
    <source>
        <dbReference type="Proteomes" id="UP001239994"/>
    </source>
</evidence>
<keyword evidence="3" id="KW-1185">Reference proteome</keyword>